<evidence type="ECO:0000313" key="5">
    <source>
        <dbReference type="EMBL" id="MBA0607717.1"/>
    </source>
</evidence>
<reference evidence="5 6" key="1">
    <citation type="journal article" date="2019" name="Genome Biol. Evol.">
        <title>Insights into the evolution of the New World diploid cottons (Gossypium, subgenus Houzingenia) based on genome sequencing.</title>
        <authorList>
            <person name="Grover C.E."/>
            <person name="Arick M.A. 2nd"/>
            <person name="Thrash A."/>
            <person name="Conover J.L."/>
            <person name="Sanders W.S."/>
            <person name="Peterson D.G."/>
            <person name="Frelichowski J.E."/>
            <person name="Scheffler J.A."/>
            <person name="Scheffler B.E."/>
            <person name="Wendel J.F."/>
        </authorList>
    </citation>
    <scope>NUCLEOTIDE SEQUENCE [LARGE SCALE GENOMIC DNA]</scope>
    <source>
        <strain evidence="5">27</strain>
        <tissue evidence="5">Leaf</tissue>
    </source>
</reference>
<sequence length="181" mass="20532">MIKKVGGEVKGFDRVITVTVSETIDIEKIQNKIADDLVWTFEKKTEGGKAAELWNNLTGGKFLVILDDLWKEWNYNEDLKKIGIPLVENDKGCKIILTTRNYNVCQHMSCEETVHVNVLEDDEAWTLFEMNADLKKADSRVIGEAKKIAKECKGLPLAIVTLARALKGKALDRWKDARKKL</sequence>
<dbReference type="InterPro" id="IPR002182">
    <property type="entry name" value="NB-ARC"/>
</dbReference>
<dbReference type="Proteomes" id="UP000593561">
    <property type="component" value="Unassembled WGS sequence"/>
</dbReference>
<accession>A0A7J8R1K1</accession>
<evidence type="ECO:0000256" key="1">
    <source>
        <dbReference type="ARBA" id="ARBA00022741"/>
    </source>
</evidence>
<evidence type="ECO:0000259" key="4">
    <source>
        <dbReference type="Pfam" id="PF00931"/>
    </source>
</evidence>
<dbReference type="Gene3D" id="1.10.8.430">
    <property type="entry name" value="Helical domain of apoptotic protease-activating factors"/>
    <property type="match status" value="1"/>
</dbReference>
<feature type="domain" description="NB-ARC" evidence="4">
    <location>
        <begin position="10"/>
        <end position="132"/>
    </location>
</feature>
<dbReference type="InterPro" id="IPR050905">
    <property type="entry name" value="Plant_NBS-LRR"/>
</dbReference>
<dbReference type="GO" id="GO:0006952">
    <property type="term" value="P:defense response"/>
    <property type="evidence" value="ECO:0007669"/>
    <property type="project" value="UniProtKB-KW"/>
</dbReference>
<dbReference type="GO" id="GO:0043531">
    <property type="term" value="F:ADP binding"/>
    <property type="evidence" value="ECO:0007669"/>
    <property type="project" value="InterPro"/>
</dbReference>
<keyword evidence="2" id="KW-0611">Plant defense</keyword>
<dbReference type="GO" id="GO:0005524">
    <property type="term" value="F:ATP binding"/>
    <property type="evidence" value="ECO:0007669"/>
    <property type="project" value="UniProtKB-KW"/>
</dbReference>
<dbReference type="PRINTS" id="PR00364">
    <property type="entry name" value="DISEASERSIST"/>
</dbReference>
<dbReference type="PANTHER" id="PTHR33463">
    <property type="entry name" value="NB-ARC DOMAIN-CONTAINING PROTEIN-RELATED"/>
    <property type="match status" value="1"/>
</dbReference>
<dbReference type="InterPro" id="IPR042197">
    <property type="entry name" value="Apaf_helical"/>
</dbReference>
<dbReference type="EMBL" id="JABFAC010000002">
    <property type="protein sequence ID" value="MBA0607717.1"/>
    <property type="molecule type" value="Genomic_DNA"/>
</dbReference>
<feature type="non-terminal residue" evidence="5">
    <location>
        <position position="1"/>
    </location>
</feature>
<keyword evidence="1" id="KW-0547">Nucleotide-binding</keyword>
<evidence type="ECO:0000256" key="3">
    <source>
        <dbReference type="ARBA" id="ARBA00022840"/>
    </source>
</evidence>
<dbReference type="Gene3D" id="3.40.50.300">
    <property type="entry name" value="P-loop containing nucleotide triphosphate hydrolases"/>
    <property type="match status" value="1"/>
</dbReference>
<organism evidence="5 6">
    <name type="scientific">Gossypium davidsonii</name>
    <name type="common">Davidson's cotton</name>
    <name type="synonym">Gossypium klotzschianum subsp. davidsonii</name>
    <dbReference type="NCBI Taxonomy" id="34287"/>
    <lineage>
        <taxon>Eukaryota</taxon>
        <taxon>Viridiplantae</taxon>
        <taxon>Streptophyta</taxon>
        <taxon>Embryophyta</taxon>
        <taxon>Tracheophyta</taxon>
        <taxon>Spermatophyta</taxon>
        <taxon>Magnoliopsida</taxon>
        <taxon>eudicotyledons</taxon>
        <taxon>Gunneridae</taxon>
        <taxon>Pentapetalae</taxon>
        <taxon>rosids</taxon>
        <taxon>malvids</taxon>
        <taxon>Malvales</taxon>
        <taxon>Malvaceae</taxon>
        <taxon>Malvoideae</taxon>
        <taxon>Gossypium</taxon>
    </lineage>
</organism>
<dbReference type="PANTHER" id="PTHR33463:SF203">
    <property type="entry name" value="AAA+ ATPASE DOMAIN-CONTAINING PROTEIN"/>
    <property type="match status" value="1"/>
</dbReference>
<dbReference type="SUPFAM" id="SSF52540">
    <property type="entry name" value="P-loop containing nucleoside triphosphate hydrolases"/>
    <property type="match status" value="1"/>
</dbReference>
<dbReference type="AlphaFoldDB" id="A0A7J8R1K1"/>
<keyword evidence="6" id="KW-1185">Reference proteome</keyword>
<proteinExistence type="predicted"/>
<gene>
    <name evidence="5" type="ORF">Godav_019983</name>
</gene>
<evidence type="ECO:0000313" key="6">
    <source>
        <dbReference type="Proteomes" id="UP000593561"/>
    </source>
</evidence>
<dbReference type="Pfam" id="PF00931">
    <property type="entry name" value="NB-ARC"/>
    <property type="match status" value="1"/>
</dbReference>
<comment type="caution">
    <text evidence="5">The sequence shown here is derived from an EMBL/GenBank/DDBJ whole genome shotgun (WGS) entry which is preliminary data.</text>
</comment>
<keyword evidence="3" id="KW-0067">ATP-binding</keyword>
<protein>
    <recommendedName>
        <fullName evidence="4">NB-ARC domain-containing protein</fullName>
    </recommendedName>
</protein>
<dbReference type="InterPro" id="IPR027417">
    <property type="entry name" value="P-loop_NTPase"/>
</dbReference>
<evidence type="ECO:0000256" key="2">
    <source>
        <dbReference type="ARBA" id="ARBA00022821"/>
    </source>
</evidence>
<name>A0A7J8R1K1_GOSDV</name>